<dbReference type="Gene3D" id="1.20.58.90">
    <property type="match status" value="1"/>
</dbReference>
<evidence type="ECO:0000256" key="3">
    <source>
        <dbReference type="ARBA" id="ARBA00022448"/>
    </source>
</evidence>
<keyword evidence="10" id="KW-1185">Reference proteome</keyword>
<dbReference type="NCBIfam" id="TIGR02105">
    <property type="entry name" value="III_needle"/>
    <property type="match status" value="1"/>
</dbReference>
<name>A0A0E3YC70_9BURK</name>
<gene>
    <name evidence="9" type="ORF">MB84_09085</name>
</gene>
<dbReference type="OrthoDB" id="6428648at2"/>
<dbReference type="GO" id="GO:0030257">
    <property type="term" value="C:type III protein secretion system complex"/>
    <property type="evidence" value="ECO:0007669"/>
    <property type="project" value="InterPro"/>
</dbReference>
<dbReference type="InterPro" id="IPR021123">
    <property type="entry name" value="T3SS_needle-like"/>
</dbReference>
<dbReference type="SUPFAM" id="SSF140129">
    <property type="entry name" value="MxiH-like"/>
    <property type="match status" value="1"/>
</dbReference>
<evidence type="ECO:0000256" key="7">
    <source>
        <dbReference type="ARBA" id="ARBA00035658"/>
    </source>
</evidence>
<keyword evidence="5" id="KW-0653">Protein transport</keyword>
<keyword evidence="3" id="KW-0813">Transport</keyword>
<evidence type="ECO:0000313" key="10">
    <source>
        <dbReference type="Proteomes" id="UP000035050"/>
    </source>
</evidence>
<sequence>MNVEEIHRSMSGGVQRMSDEATQAVRTDKVNDPREMLDAQFKLQQFATGVGLHSAVIKLIKDTLMGIIAKIA</sequence>
<organism evidence="9 10">
    <name type="scientific">Pandoraea oxalativorans</name>
    <dbReference type="NCBI Taxonomy" id="573737"/>
    <lineage>
        <taxon>Bacteria</taxon>
        <taxon>Pseudomonadati</taxon>
        <taxon>Pseudomonadota</taxon>
        <taxon>Betaproteobacteria</taxon>
        <taxon>Burkholderiales</taxon>
        <taxon>Burkholderiaceae</taxon>
        <taxon>Pandoraea</taxon>
    </lineage>
</organism>
<feature type="region of interest" description="Disordered" evidence="8">
    <location>
        <begin position="1"/>
        <end position="30"/>
    </location>
</feature>
<dbReference type="HOGENOM" id="CLU_198121_0_0_4"/>
<reference evidence="9" key="1">
    <citation type="submission" date="2016-06" db="EMBL/GenBank/DDBJ databases">
        <title>Pandoraea oxalativorans DSM 23570 Genome Sequencing.</title>
        <authorList>
            <person name="Ee R."/>
            <person name="Lim Y.-L."/>
            <person name="Yong D."/>
            <person name="Yin W.-F."/>
            <person name="Chan K.-G."/>
        </authorList>
    </citation>
    <scope>NUCLEOTIDE SEQUENCE</scope>
    <source>
        <strain evidence="9">DSM 23570</strain>
    </source>
</reference>
<accession>A0A0E3YC70</accession>
<keyword evidence="4" id="KW-0964">Secreted</keyword>
<evidence type="ECO:0000256" key="6">
    <source>
        <dbReference type="ARBA" id="ARBA00023026"/>
    </source>
</evidence>
<evidence type="ECO:0000256" key="2">
    <source>
        <dbReference type="ARBA" id="ARBA00004613"/>
    </source>
</evidence>
<evidence type="ECO:0000313" key="9">
    <source>
        <dbReference type="EMBL" id="AKC69600.1"/>
    </source>
</evidence>
<dbReference type="GO" id="GO:0005576">
    <property type="term" value="C:extracellular region"/>
    <property type="evidence" value="ECO:0007669"/>
    <property type="project" value="UniProtKB-SubCell"/>
</dbReference>
<keyword evidence="6" id="KW-0843">Virulence</keyword>
<evidence type="ECO:0000256" key="5">
    <source>
        <dbReference type="ARBA" id="ARBA00022927"/>
    </source>
</evidence>
<protein>
    <submittedName>
        <fullName evidence="9">EscF/YscF/HrpA family type III secretion system needle major subunit</fullName>
    </submittedName>
</protein>
<dbReference type="RefSeq" id="WP_046290908.1">
    <property type="nucleotide sequence ID" value="NZ_CP011253.3"/>
</dbReference>
<dbReference type="InterPro" id="IPR011841">
    <property type="entry name" value="T3SS_needle_YscF"/>
</dbReference>
<dbReference type="PATRIC" id="fig|573737.6.peg.2675"/>
<evidence type="ECO:0000256" key="4">
    <source>
        <dbReference type="ARBA" id="ARBA00022525"/>
    </source>
</evidence>
<dbReference type="InterPro" id="IPR037203">
    <property type="entry name" value="T3SS_needle-like_sf"/>
</dbReference>
<dbReference type="AlphaFoldDB" id="A0A0E3YC70"/>
<evidence type="ECO:0000256" key="8">
    <source>
        <dbReference type="SAM" id="MobiDB-lite"/>
    </source>
</evidence>
<dbReference type="Pfam" id="PF09392">
    <property type="entry name" value="T3SS_needle_F"/>
    <property type="match status" value="1"/>
</dbReference>
<evidence type="ECO:0000256" key="1">
    <source>
        <dbReference type="ARBA" id="ARBA00004241"/>
    </source>
</evidence>
<dbReference type="KEGG" id="pox:MB84_09085"/>
<dbReference type="GO" id="GO:0030254">
    <property type="term" value="P:protein secretion by the type III secretion system"/>
    <property type="evidence" value="ECO:0007669"/>
    <property type="project" value="InterPro"/>
</dbReference>
<dbReference type="GO" id="GO:0009986">
    <property type="term" value="C:cell surface"/>
    <property type="evidence" value="ECO:0007669"/>
    <property type="project" value="UniProtKB-SubCell"/>
</dbReference>
<dbReference type="Proteomes" id="UP000035050">
    <property type="component" value="Chromosome"/>
</dbReference>
<comment type="subcellular location">
    <subcellularLocation>
        <location evidence="1">Cell surface</location>
    </subcellularLocation>
    <subcellularLocation>
        <location evidence="2">Secreted</location>
    </subcellularLocation>
</comment>
<comment type="similarity">
    <text evidence="7">Belongs to the SctF family.</text>
</comment>
<proteinExistence type="inferred from homology"/>
<dbReference type="EMBL" id="CP011253">
    <property type="protein sequence ID" value="AKC69600.1"/>
    <property type="molecule type" value="Genomic_DNA"/>
</dbReference>